<gene>
    <name evidence="1" type="ordered locus">Hprae_0529</name>
</gene>
<dbReference type="OrthoDB" id="9783700at2"/>
<dbReference type="PANTHER" id="PTHR31270:SF1">
    <property type="entry name" value="GLUTAMINYL-PEPTIDE CYCLOTRANSFERASE"/>
    <property type="match status" value="1"/>
</dbReference>
<dbReference type="RefSeq" id="WP_014552716.1">
    <property type="nucleotide sequence ID" value="NC_017455.1"/>
</dbReference>
<dbReference type="EMBL" id="CP002175">
    <property type="protein sequence ID" value="ADO76683.1"/>
    <property type="molecule type" value="Genomic_DNA"/>
</dbReference>
<dbReference type="eggNOG" id="COG3823">
    <property type="taxonomic scope" value="Bacteria"/>
</dbReference>
<protein>
    <submittedName>
        <fullName evidence="1">Glutamine cyclotransferase</fullName>
    </submittedName>
</protein>
<dbReference type="PANTHER" id="PTHR31270">
    <property type="entry name" value="GLUTAMINYL-PEPTIDE CYCLOTRANSFERASE"/>
    <property type="match status" value="1"/>
</dbReference>
<reference evidence="2" key="1">
    <citation type="submission" date="2010-10" db="EMBL/GenBank/DDBJ databases">
        <title>The complete genome of Halanaerobium praevalens DSM 2228.</title>
        <authorList>
            <consortium name="US DOE Joint Genome Institute (JGI-PGF)"/>
            <person name="Lucas S."/>
            <person name="Copeland A."/>
            <person name="Lapidus A."/>
            <person name="Glavina del Rio T."/>
            <person name="Dalin E."/>
            <person name="Tice H."/>
            <person name="Bruce D."/>
            <person name="Goodwin L."/>
            <person name="Pitluck S."/>
            <person name="Kyrpides N."/>
            <person name="Mavromatis K."/>
            <person name="Ivanova N."/>
            <person name="Ovchinnikova G."/>
            <person name="Chertkov O."/>
            <person name="Detter J.C."/>
            <person name="Han C."/>
            <person name="Larimer F."/>
            <person name="Land M."/>
            <person name="Hauser L."/>
            <person name="Markowitz V."/>
            <person name="Cheng J.-F."/>
            <person name="Hugenholtz P."/>
            <person name="Woyke T."/>
            <person name="Wu D."/>
            <person name="Tindall B."/>
            <person name="Pomrenke H.G."/>
            <person name="Brambilla E."/>
            <person name="Klenk H.-P."/>
            <person name="Eisen J.A."/>
        </authorList>
    </citation>
    <scope>NUCLEOTIDE SEQUENCE [LARGE SCALE GENOMIC DNA]</scope>
    <source>
        <strain evidence="2">ATCC 33744 / DSM 2228 / GSL</strain>
    </source>
</reference>
<proteinExistence type="predicted"/>
<dbReference type="InterPro" id="IPR007788">
    <property type="entry name" value="QCT"/>
</dbReference>
<dbReference type="GO" id="GO:0016603">
    <property type="term" value="F:glutaminyl-peptide cyclotransferase activity"/>
    <property type="evidence" value="ECO:0007669"/>
    <property type="project" value="InterPro"/>
</dbReference>
<dbReference type="InterPro" id="IPR011044">
    <property type="entry name" value="Quino_amine_DH_bsu"/>
</dbReference>
<reference evidence="1 2" key="2">
    <citation type="journal article" date="2011" name="Stand. Genomic Sci.">
        <title>Complete genome sequence of the extremely halophilic Halanaerobium praevalens type strain (GSL).</title>
        <authorList>
            <person name="Ivanova N."/>
            <person name="Sikorski J."/>
            <person name="Chertkov O."/>
            <person name="Nolan M."/>
            <person name="Lucas S."/>
            <person name="Hammon N."/>
            <person name="Deshpande S."/>
            <person name="Cheng J.F."/>
            <person name="Tapia R."/>
            <person name="Han C."/>
            <person name="Goodwin L."/>
            <person name="Pitluck S."/>
            <person name="Huntemann M."/>
            <person name="Liolios K."/>
            <person name="Pagani I."/>
            <person name="Mavromatis K."/>
            <person name="Ovchinikova G."/>
            <person name="Pati A."/>
            <person name="Chen A."/>
            <person name="Palaniappan K."/>
            <person name="Land M."/>
            <person name="Hauser L."/>
            <person name="Brambilla E.M."/>
            <person name="Kannan K.P."/>
            <person name="Rohde M."/>
            <person name="Tindall B.J."/>
            <person name="Goker M."/>
            <person name="Detter J.C."/>
            <person name="Woyke T."/>
            <person name="Bristow J."/>
            <person name="Eisen J.A."/>
            <person name="Markowitz V."/>
            <person name="Hugenholtz P."/>
            <person name="Kyrpides N.C."/>
            <person name="Klenk H.P."/>
            <person name="Lapidus A."/>
        </authorList>
    </citation>
    <scope>NUCLEOTIDE SEQUENCE [LARGE SCALE GENOMIC DNA]</scope>
    <source>
        <strain evidence="2">ATCC 33744 / DSM 2228 / GSL</strain>
    </source>
</reference>
<dbReference type="PATRIC" id="fig|572479.3.peg.533"/>
<dbReference type="STRING" id="572479.Hprae_0529"/>
<dbReference type="HOGENOM" id="CLU_060272_2_2_9"/>
<evidence type="ECO:0000313" key="2">
    <source>
        <dbReference type="Proteomes" id="UP000006866"/>
    </source>
</evidence>
<dbReference type="Pfam" id="PF05096">
    <property type="entry name" value="Glu_cyclase_2"/>
    <property type="match status" value="1"/>
</dbReference>
<dbReference type="Proteomes" id="UP000006866">
    <property type="component" value="Chromosome"/>
</dbReference>
<keyword evidence="2" id="KW-1185">Reference proteome</keyword>
<dbReference type="AlphaFoldDB" id="E3DPD2"/>
<organism evidence="1 2">
    <name type="scientific">Halanaerobium praevalens (strain ATCC 33744 / DSM 2228 / GSL)</name>
    <dbReference type="NCBI Taxonomy" id="572479"/>
    <lineage>
        <taxon>Bacteria</taxon>
        <taxon>Bacillati</taxon>
        <taxon>Bacillota</taxon>
        <taxon>Clostridia</taxon>
        <taxon>Halanaerobiales</taxon>
        <taxon>Halanaerobiaceae</taxon>
        <taxon>Halanaerobium</taxon>
    </lineage>
</organism>
<name>E3DPD2_HALPG</name>
<dbReference type="SUPFAM" id="SSF50969">
    <property type="entry name" value="YVTN repeat-like/Quinoprotein amine dehydrogenase"/>
    <property type="match status" value="1"/>
</dbReference>
<dbReference type="KEGG" id="hpk:Hprae_0529"/>
<evidence type="ECO:0000313" key="1">
    <source>
        <dbReference type="EMBL" id="ADO76683.1"/>
    </source>
</evidence>
<sequence length="263" mass="30617">MLNKIYFLTVLILIILTIPSQALTINDSKLEKLDFKILNSYQHDPEAFTQGLEIYKGYLYEGTGLYNKSSLRKIDFKNNKILKKINLNPKYFGEGITILNDKIYQLSWKENTAFVYDLNFNLINTFYYQGQGWGVTNNGQYLIMSNGSFNIQFRNPKDFSLVRKITVQTTNQKITEINELEYHNGFIYANIWHSDLIIKINAKNGLVKSYLDLTGILKTDYKGEIDVLNGIAYHPQNNSFLITGKFWPKLYQIKIKKSLMEKN</sequence>
<accession>E3DPD2</accession>